<evidence type="ECO:0000313" key="2">
    <source>
        <dbReference type="EMBL" id="EKB24817.1"/>
    </source>
</evidence>
<dbReference type="InterPro" id="IPR009875">
    <property type="entry name" value="PilZ_domain"/>
</dbReference>
<proteinExistence type="predicted"/>
<sequence>MDSVHQQHLIEQLVPLLREKDFEEIFNRLTQDENSNGRFLIKMELNRKCSPCRRVIDMRDELEDECLVHEFDGITHFMPTEAIGLFQSQCYLYRDAYTLGVYEALQQWQKNHHHARVDGLLQPPVSPFRQYDVNTIVFASYYGRRQERMHFSSPLLIKLHDGEKLFAKSSDLSLGGMRVSVPYLPNYQTGAQVEVFFTGMERDHPNPVLHQPVGYQILGEESKEGKYWLRLVRSGDQPAFDAFLSDFIEANKIRYRVSVDYLLSAAIIKGYEQFYLPRMTGMPLFFSTGDSPSLEIALRTENNQHLLEYWRDEKNRDALAGLFSAKRMKRLCPAPGTTTETLIYCFTHTVRSHIYFFSATAEELRQSGLTALFFQVGSRRPSWRVYKFSLEACESLEADVGQLQGVENSQLQDILLLERLKLIGYCGLLQEISLESQREEFRPEGELGNNANELQRFGHELGVAPFEIESLHYVQLRKELRYIHKTAVAIHHNGKSWLGWTRDISAHGLQVELEEAFAGDKNDVVSIALPRLQELSKSMDLQRLSYRLVSLNMTRTVLHLCIDGDSDRHTGRQFFSLLIESNQSKLKAAQEQRRYRGLARALRNIYTHHLFNSPVYINKLKGAPKLAAIGKSLTPRSLQRILTACAEQPEQENLYPLFQGELLKELLMNPLRAIEREDKPREDEVYIASIQTKAGLPICTSRLASSFGSLKEKRLFIEQALQQGEFYSVLVGISRTGRPDTNFIANELDYIAKFAIHKAKRLEEELWSVVGVGELTDTTQATLFRLGITPPSL</sequence>
<dbReference type="Gene3D" id="2.40.10.220">
    <property type="entry name" value="predicted glycosyltransferase like domains"/>
    <property type="match status" value="1"/>
</dbReference>
<dbReference type="HOGENOM" id="CLU_017305_0_0_6"/>
<reference evidence="2 3" key="1">
    <citation type="submission" date="2012-06" db="EMBL/GenBank/DDBJ databases">
        <title>The Genome Sequence of Aeromonas veronii AMC34.</title>
        <authorList>
            <consortium name="The Broad Institute Genome Sequencing Platform"/>
            <person name="Earl A."/>
            <person name="Ward D."/>
            <person name="Feldgarden M."/>
            <person name="Gevers D."/>
            <person name="Graf J."/>
            <person name="Tomasi A."/>
            <person name="Horneman A."/>
            <person name="Walker B."/>
            <person name="Young S.K."/>
            <person name="Zeng Q."/>
            <person name="Gargeya S."/>
            <person name="Fitzgerald M."/>
            <person name="Haas B."/>
            <person name="Abouelleil A."/>
            <person name="Alvarado L."/>
            <person name="Arachchi H.M."/>
            <person name="Berlin A.M."/>
            <person name="Chapman S.B."/>
            <person name="Goldberg J."/>
            <person name="Griggs A."/>
            <person name="Gujja S."/>
            <person name="Hansen M."/>
            <person name="Howarth C."/>
            <person name="Imamovic A."/>
            <person name="Larimer J."/>
            <person name="McCowan C."/>
            <person name="Montmayeur A."/>
            <person name="Murphy C."/>
            <person name="Neiman D."/>
            <person name="Pearson M."/>
            <person name="Priest M."/>
            <person name="Roberts A."/>
            <person name="Saif S."/>
            <person name="Shea T."/>
            <person name="Sisk P."/>
            <person name="Sykes S."/>
            <person name="Wortman J."/>
            <person name="Nusbaum C."/>
            <person name="Birren B."/>
        </authorList>
    </citation>
    <scope>NUCLEOTIDE SEQUENCE [LARGE SCALE GENOMIC DNA]</scope>
    <source>
        <strain evidence="2 3">AMC34</strain>
    </source>
</reference>
<dbReference type="AlphaFoldDB" id="K1JAI3"/>
<dbReference type="EMBL" id="AGWU01000003">
    <property type="protein sequence ID" value="EKB24817.1"/>
    <property type="molecule type" value="Genomic_DNA"/>
</dbReference>
<gene>
    <name evidence="2" type="ORF">HMPREF1168_00226</name>
</gene>
<name>K1JAI3_AERVE</name>
<feature type="domain" description="PilZ" evidence="1">
    <location>
        <begin position="475"/>
        <end position="554"/>
    </location>
</feature>
<protein>
    <recommendedName>
        <fullName evidence="1">PilZ domain-containing protein</fullName>
    </recommendedName>
</protein>
<dbReference type="RefSeq" id="WP_005341319.1">
    <property type="nucleotide sequence ID" value="NZ_JH823256.1"/>
</dbReference>
<accession>K1JAI3</accession>
<evidence type="ECO:0000313" key="3">
    <source>
        <dbReference type="Proteomes" id="UP000006087"/>
    </source>
</evidence>
<dbReference type="Pfam" id="PF07238">
    <property type="entry name" value="PilZ"/>
    <property type="match status" value="2"/>
</dbReference>
<dbReference type="GO" id="GO:0035438">
    <property type="term" value="F:cyclic-di-GMP binding"/>
    <property type="evidence" value="ECO:0007669"/>
    <property type="project" value="InterPro"/>
</dbReference>
<dbReference type="SUPFAM" id="SSF141371">
    <property type="entry name" value="PilZ domain-like"/>
    <property type="match status" value="2"/>
</dbReference>
<comment type="caution">
    <text evidence="2">The sequence shown here is derived from an EMBL/GenBank/DDBJ whole genome shotgun (WGS) entry which is preliminary data.</text>
</comment>
<organism evidence="2 3">
    <name type="scientific">Aeromonas veronii AMC34</name>
    <dbReference type="NCBI Taxonomy" id="1073383"/>
    <lineage>
        <taxon>Bacteria</taxon>
        <taxon>Pseudomonadati</taxon>
        <taxon>Pseudomonadota</taxon>
        <taxon>Gammaproteobacteria</taxon>
        <taxon>Aeromonadales</taxon>
        <taxon>Aeromonadaceae</taxon>
        <taxon>Aeromonas</taxon>
    </lineage>
</organism>
<feature type="domain" description="PilZ" evidence="1">
    <location>
        <begin position="144"/>
        <end position="210"/>
    </location>
</feature>
<dbReference type="Proteomes" id="UP000006087">
    <property type="component" value="Unassembled WGS sequence"/>
</dbReference>
<dbReference type="PATRIC" id="fig|1073383.3.peg.229"/>
<evidence type="ECO:0000259" key="1">
    <source>
        <dbReference type="Pfam" id="PF07238"/>
    </source>
</evidence>